<evidence type="ECO:0000256" key="6">
    <source>
        <dbReference type="ARBA" id="ARBA00022676"/>
    </source>
</evidence>
<dbReference type="AlphaFoldDB" id="A0A402CPL7"/>
<evidence type="ECO:0000256" key="5">
    <source>
        <dbReference type="ARBA" id="ARBA00022556"/>
    </source>
</evidence>
<evidence type="ECO:0000256" key="8">
    <source>
        <dbReference type="ARBA" id="ARBA00023098"/>
    </source>
</evidence>
<keyword evidence="7" id="KW-0808">Transferase</keyword>
<evidence type="ECO:0000256" key="3">
    <source>
        <dbReference type="ARBA" id="ARBA00020902"/>
    </source>
</evidence>
<accession>A0A402CPL7</accession>
<keyword evidence="4" id="KW-0444">Lipid biosynthesis</keyword>
<evidence type="ECO:0000256" key="2">
    <source>
        <dbReference type="ARBA" id="ARBA00012687"/>
    </source>
</evidence>
<dbReference type="PANTHER" id="PTHR30372:SF4">
    <property type="entry name" value="LIPID-A-DISACCHARIDE SYNTHASE, MITOCHONDRIAL-RELATED"/>
    <property type="match status" value="1"/>
</dbReference>
<evidence type="ECO:0000256" key="10">
    <source>
        <dbReference type="SAM" id="MobiDB-lite"/>
    </source>
</evidence>
<gene>
    <name evidence="11" type="ORF">CCAX7_51060</name>
</gene>
<feature type="compositionally biased region" description="Polar residues" evidence="10">
    <location>
        <begin position="286"/>
        <end position="297"/>
    </location>
</feature>
<dbReference type="RefSeq" id="WP_119319273.1">
    <property type="nucleotide sequence ID" value="NZ_AP025739.1"/>
</dbReference>
<name>A0A402CPL7_9BACT</name>
<evidence type="ECO:0000256" key="7">
    <source>
        <dbReference type="ARBA" id="ARBA00022679"/>
    </source>
</evidence>
<dbReference type="InterPro" id="IPR003835">
    <property type="entry name" value="Glyco_trans_19"/>
</dbReference>
<dbReference type="GO" id="GO:0016020">
    <property type="term" value="C:membrane"/>
    <property type="evidence" value="ECO:0007669"/>
    <property type="project" value="GOC"/>
</dbReference>
<dbReference type="Pfam" id="PF02684">
    <property type="entry name" value="LpxB"/>
    <property type="match status" value="2"/>
</dbReference>
<dbReference type="Proteomes" id="UP000287394">
    <property type="component" value="Chromosome"/>
</dbReference>
<proteinExistence type="predicted"/>
<evidence type="ECO:0000313" key="12">
    <source>
        <dbReference type="Proteomes" id="UP000287394"/>
    </source>
</evidence>
<comment type="catalytic activity">
    <reaction evidence="9">
        <text>a lipid X + a UDP-2-N,3-O-bis[(3R)-3-hydroxyacyl]-alpha-D-glucosamine = a lipid A disaccharide + UDP + H(+)</text>
        <dbReference type="Rhea" id="RHEA:67828"/>
        <dbReference type="ChEBI" id="CHEBI:15378"/>
        <dbReference type="ChEBI" id="CHEBI:58223"/>
        <dbReference type="ChEBI" id="CHEBI:137748"/>
        <dbReference type="ChEBI" id="CHEBI:176338"/>
        <dbReference type="ChEBI" id="CHEBI:176343"/>
        <dbReference type="EC" id="2.4.1.182"/>
    </reaction>
</comment>
<dbReference type="KEGG" id="ccot:CCAX7_51060"/>
<protein>
    <recommendedName>
        <fullName evidence="3">Lipid-A-disaccharide synthase</fullName>
        <ecNumber evidence="2">2.4.1.182</ecNumber>
    </recommendedName>
</protein>
<reference evidence="11 12" key="1">
    <citation type="journal article" date="2019" name="Int. J. Syst. Evol. Microbiol.">
        <title>Capsulimonas corticalis gen. nov., sp. nov., an aerobic capsulated bacterium, of a novel bacterial order, Capsulimonadales ord. nov., of the class Armatimonadia of the phylum Armatimonadetes.</title>
        <authorList>
            <person name="Li J."/>
            <person name="Kudo C."/>
            <person name="Tonouchi A."/>
        </authorList>
    </citation>
    <scope>NUCLEOTIDE SEQUENCE [LARGE SCALE GENOMIC DNA]</scope>
    <source>
        <strain evidence="11 12">AX-7</strain>
    </source>
</reference>
<keyword evidence="6" id="KW-0328">Glycosyltransferase</keyword>
<dbReference type="OrthoDB" id="9801642at2"/>
<dbReference type="EMBL" id="AP025739">
    <property type="protein sequence ID" value="BDI33055.1"/>
    <property type="molecule type" value="Genomic_DNA"/>
</dbReference>
<dbReference type="GO" id="GO:0008915">
    <property type="term" value="F:lipid-A-disaccharide synthase activity"/>
    <property type="evidence" value="ECO:0007669"/>
    <property type="project" value="UniProtKB-EC"/>
</dbReference>
<dbReference type="GO" id="GO:0005543">
    <property type="term" value="F:phospholipid binding"/>
    <property type="evidence" value="ECO:0007669"/>
    <property type="project" value="TreeGrafter"/>
</dbReference>
<comment type="function">
    <text evidence="1">Condensation of UDP-2,3-diacylglucosamine and 2,3-diacylglucosamine-1-phosphate to form lipid A disaccharide, a precursor of lipid A, a phosphorylated glycolipid that anchors the lipopolysaccharide to the outer membrane of the cell.</text>
</comment>
<dbReference type="GO" id="GO:0009245">
    <property type="term" value="P:lipid A biosynthetic process"/>
    <property type="evidence" value="ECO:0007669"/>
    <property type="project" value="UniProtKB-KW"/>
</dbReference>
<keyword evidence="8" id="KW-0443">Lipid metabolism</keyword>
<organism evidence="11 12">
    <name type="scientific">Capsulimonas corticalis</name>
    <dbReference type="NCBI Taxonomy" id="2219043"/>
    <lineage>
        <taxon>Bacteria</taxon>
        <taxon>Bacillati</taxon>
        <taxon>Armatimonadota</taxon>
        <taxon>Armatimonadia</taxon>
        <taxon>Capsulimonadales</taxon>
        <taxon>Capsulimonadaceae</taxon>
        <taxon>Capsulimonas</taxon>
    </lineage>
</organism>
<evidence type="ECO:0000313" key="11">
    <source>
        <dbReference type="EMBL" id="BDI33055.1"/>
    </source>
</evidence>
<evidence type="ECO:0000256" key="4">
    <source>
        <dbReference type="ARBA" id="ARBA00022516"/>
    </source>
</evidence>
<evidence type="ECO:0000256" key="9">
    <source>
        <dbReference type="ARBA" id="ARBA00048975"/>
    </source>
</evidence>
<evidence type="ECO:0000256" key="1">
    <source>
        <dbReference type="ARBA" id="ARBA00002056"/>
    </source>
</evidence>
<keyword evidence="5" id="KW-0441">Lipid A biosynthesis</keyword>
<dbReference type="SUPFAM" id="SSF53756">
    <property type="entry name" value="UDP-Glycosyltransferase/glycogen phosphorylase"/>
    <property type="match status" value="2"/>
</dbReference>
<dbReference type="EC" id="2.4.1.182" evidence="2"/>
<sequence>MSERPITIAMIAGESSGDRQGAALLEALRKLVAPRPVTAWGGGGKLMAAAGVDVHYNSDPWSSIGIVATLFSIPYLLSVRAKLKRSLKANPPDALVLIDAGAFNVEIGRWAKQHGICPVFYYFPPGSWRRPEIPDAPSSKPNKLVSATDRIVTPFPWSADYLNAVGADAHFVGHPLLDIVKPQMTDGEFYERFGLDPMRPIVALLPGSRMFELTHILPPLIGAAGEISRRIPGVQFVLALAPSAPRAYVEEMIRREQRQGGRAARLQLFIHQAGDKLAQIAHSTLPSPSAQMATTEGMTLPAPEEESPAPRERPIPKQAPLVICEDLTYDVMSRSDLVITKSGTSTLEAAILHKPMIIVYRVSSFMAFEYRLRKPKLKIKHFGMPNIMADEALFPELLQDEANPEAISELAVGILLQPERLMSLKTRVTELVHRVLGEPGGVERSAQLLLDLIESHPRR</sequence>
<dbReference type="PANTHER" id="PTHR30372">
    <property type="entry name" value="LIPID-A-DISACCHARIDE SYNTHASE"/>
    <property type="match status" value="1"/>
</dbReference>
<keyword evidence="12" id="KW-1185">Reference proteome</keyword>
<feature type="region of interest" description="Disordered" evidence="10">
    <location>
        <begin position="286"/>
        <end position="314"/>
    </location>
</feature>